<protein>
    <submittedName>
        <fullName evidence="1">Uncharacterized protein</fullName>
    </submittedName>
</protein>
<accession>N1WEP5</accession>
<dbReference type="Proteomes" id="UP000012227">
    <property type="component" value="Unassembled WGS sequence"/>
</dbReference>
<dbReference type="AlphaFoldDB" id="N1WEP5"/>
<organism evidence="1 2">
    <name type="scientific">Leptospira vanthielii serovar Holland str. Waz Holland = ATCC 700522</name>
    <dbReference type="NCBI Taxonomy" id="1218591"/>
    <lineage>
        <taxon>Bacteria</taxon>
        <taxon>Pseudomonadati</taxon>
        <taxon>Spirochaetota</taxon>
        <taxon>Spirochaetia</taxon>
        <taxon>Leptospirales</taxon>
        <taxon>Leptospiraceae</taxon>
        <taxon>Leptospira</taxon>
    </lineage>
</organism>
<sequence>MAWMMIDENVIRGVLLVYTPRIGGLWFKPQMAKALGRIQENRF</sequence>
<evidence type="ECO:0000313" key="1">
    <source>
        <dbReference type="EMBL" id="EMY70346.1"/>
    </source>
</evidence>
<gene>
    <name evidence="1" type="ORF">LEP1GSC199_3277</name>
</gene>
<reference evidence="1 2" key="1">
    <citation type="submission" date="2013-03" db="EMBL/GenBank/DDBJ databases">
        <authorList>
            <person name="Harkins D.M."/>
            <person name="Durkin A.S."/>
            <person name="Brinkac L.M."/>
            <person name="Haft D.H."/>
            <person name="Selengut J.D."/>
            <person name="Sanka R."/>
            <person name="DePew J."/>
            <person name="Purushe J."/>
            <person name="Galloway R.L."/>
            <person name="Vinetz J.M."/>
            <person name="Sutton G.G."/>
            <person name="Nierman W.C."/>
            <person name="Fouts D.E."/>
        </authorList>
    </citation>
    <scope>NUCLEOTIDE SEQUENCE [LARGE SCALE GENOMIC DNA]</scope>
    <source>
        <strain evidence="1 2">Waz Holland</strain>
    </source>
</reference>
<proteinExistence type="predicted"/>
<dbReference type="EMBL" id="AOGY02000038">
    <property type="protein sequence ID" value="EMY70346.1"/>
    <property type="molecule type" value="Genomic_DNA"/>
</dbReference>
<name>N1WEP5_9LEPT</name>
<comment type="caution">
    <text evidence="1">The sequence shown here is derived from an EMBL/GenBank/DDBJ whole genome shotgun (WGS) entry which is preliminary data.</text>
</comment>
<evidence type="ECO:0000313" key="2">
    <source>
        <dbReference type="Proteomes" id="UP000012227"/>
    </source>
</evidence>
<dbReference type="STRING" id="1218591.LEP1GSC199_3277"/>